<proteinExistence type="inferred from homology"/>
<keyword evidence="9" id="KW-1185">Reference proteome</keyword>
<dbReference type="InterPro" id="IPR003738">
    <property type="entry name" value="SRAP"/>
</dbReference>
<evidence type="ECO:0000256" key="1">
    <source>
        <dbReference type="ARBA" id="ARBA00008136"/>
    </source>
</evidence>
<keyword evidence="4" id="KW-0378">Hydrolase</keyword>
<evidence type="ECO:0000256" key="5">
    <source>
        <dbReference type="ARBA" id="ARBA00023124"/>
    </source>
</evidence>
<dbReference type="Proteomes" id="UP000198341">
    <property type="component" value="Chromosome 11"/>
</dbReference>
<evidence type="ECO:0000313" key="9">
    <source>
        <dbReference type="Proteomes" id="UP000198341"/>
    </source>
</evidence>
<dbReference type="eggNOG" id="KOG2618">
    <property type="taxonomic scope" value="Eukaryota"/>
</dbReference>
<gene>
    <name evidence="8" type="ordered locus">Bathy11g02070</name>
</gene>
<dbReference type="KEGG" id="bpg:Bathy11g02070"/>
<name>K8EKD8_9CHLO</name>
<keyword evidence="3" id="KW-0227">DNA damage</keyword>
<dbReference type="PANTHER" id="PTHR13604:SF0">
    <property type="entry name" value="ABASIC SITE PROCESSING PROTEIN HMCES"/>
    <property type="match status" value="1"/>
</dbReference>
<dbReference type="GO" id="GO:0003697">
    <property type="term" value="F:single-stranded DNA binding"/>
    <property type="evidence" value="ECO:0007669"/>
    <property type="project" value="InterPro"/>
</dbReference>
<sequence>MSNPKLLKGSPRNFLSRTAEKCSVDVCSTGRRRRRRRDIIIMCGRVNARVSLEDVQKLFSAVKEDKDEEEKEEKDVKIVTWVNEGAHAQLRNCAPSETVATLVAEDEVWTTRFGLIPSYKKSTYDRKRDHYVAFNCRSETILERQMFNRCTEANAKDKGRGRAVVLIRGFYEWKKDKMGKQPYYVSRKDGELLCVCAVMDTYKGDDFCDGGGEILRTTSLLTRDSKGTRLSWLHDRMPVMLKKEAVKTWLTDNTKRIASFLKDDETTTHRGGGGVIEKGEDLQWYPVTPEMGKIEFQGDACVKEVVAVAKKNTQDIKSMFAKVVAKQSAEKLSQVKIDNAFAETARVDKEDEPAKKKLKL</sequence>
<evidence type="ECO:0000256" key="4">
    <source>
        <dbReference type="ARBA" id="ARBA00022801"/>
    </source>
</evidence>
<evidence type="ECO:0000256" key="7">
    <source>
        <dbReference type="ARBA" id="ARBA00023239"/>
    </source>
</evidence>
<dbReference type="GO" id="GO:0016829">
    <property type="term" value="F:lyase activity"/>
    <property type="evidence" value="ECO:0007669"/>
    <property type="project" value="UniProtKB-KW"/>
</dbReference>
<dbReference type="SUPFAM" id="SSF143081">
    <property type="entry name" value="BB1717-like"/>
    <property type="match status" value="1"/>
</dbReference>
<keyword evidence="6" id="KW-0238">DNA-binding</keyword>
<keyword evidence="7" id="KW-0456">Lyase</keyword>
<evidence type="ECO:0000256" key="6">
    <source>
        <dbReference type="ARBA" id="ARBA00023125"/>
    </source>
</evidence>
<dbReference type="RefSeq" id="XP_007510141.1">
    <property type="nucleotide sequence ID" value="XM_007510079.1"/>
</dbReference>
<evidence type="ECO:0000256" key="3">
    <source>
        <dbReference type="ARBA" id="ARBA00022763"/>
    </source>
</evidence>
<dbReference type="EMBL" id="FO082268">
    <property type="protein sequence ID" value="CCO18486.1"/>
    <property type="molecule type" value="Genomic_DNA"/>
</dbReference>
<dbReference type="OrthoDB" id="2111841at2759"/>
<organism evidence="8 9">
    <name type="scientific">Bathycoccus prasinos</name>
    <dbReference type="NCBI Taxonomy" id="41875"/>
    <lineage>
        <taxon>Eukaryota</taxon>
        <taxon>Viridiplantae</taxon>
        <taxon>Chlorophyta</taxon>
        <taxon>Mamiellophyceae</taxon>
        <taxon>Mamiellales</taxon>
        <taxon>Bathycoccaceae</taxon>
        <taxon>Bathycoccus</taxon>
    </lineage>
</organism>
<accession>K8EKD8</accession>
<dbReference type="GO" id="GO:0008233">
    <property type="term" value="F:peptidase activity"/>
    <property type="evidence" value="ECO:0007669"/>
    <property type="project" value="UniProtKB-KW"/>
</dbReference>
<reference evidence="8 9" key="1">
    <citation type="submission" date="2011-10" db="EMBL/GenBank/DDBJ databases">
        <authorList>
            <person name="Genoscope - CEA"/>
        </authorList>
    </citation>
    <scope>NUCLEOTIDE SEQUENCE [LARGE SCALE GENOMIC DNA]</scope>
    <source>
        <strain evidence="8 9">RCC 1105</strain>
    </source>
</reference>
<dbReference type="GeneID" id="19012887"/>
<dbReference type="PANTHER" id="PTHR13604">
    <property type="entry name" value="DC12-RELATED"/>
    <property type="match status" value="1"/>
</dbReference>
<dbReference type="InterPro" id="IPR036590">
    <property type="entry name" value="SRAP-like"/>
</dbReference>
<dbReference type="GO" id="GO:0006508">
    <property type="term" value="P:proteolysis"/>
    <property type="evidence" value="ECO:0007669"/>
    <property type="project" value="UniProtKB-KW"/>
</dbReference>
<dbReference type="Pfam" id="PF02586">
    <property type="entry name" value="SRAP"/>
    <property type="match status" value="1"/>
</dbReference>
<dbReference type="Gene3D" id="3.90.1680.10">
    <property type="entry name" value="SOS response associated peptidase-like"/>
    <property type="match status" value="1"/>
</dbReference>
<dbReference type="GO" id="GO:0106300">
    <property type="term" value="P:protein-DNA covalent cross-linking repair"/>
    <property type="evidence" value="ECO:0007669"/>
    <property type="project" value="InterPro"/>
</dbReference>
<keyword evidence="2" id="KW-0645">Protease</keyword>
<dbReference type="AlphaFoldDB" id="K8EKD8"/>
<dbReference type="STRING" id="41875.K8EKD8"/>
<keyword evidence="5" id="KW-0190">Covalent protein-DNA linkage</keyword>
<evidence type="ECO:0000256" key="2">
    <source>
        <dbReference type="ARBA" id="ARBA00022670"/>
    </source>
</evidence>
<protein>
    <submittedName>
        <fullName evidence="8">Uncharacterized protein</fullName>
    </submittedName>
</protein>
<comment type="similarity">
    <text evidence="1">Belongs to the SOS response-associated peptidase family.</text>
</comment>
<evidence type="ECO:0000313" key="8">
    <source>
        <dbReference type="EMBL" id="CCO18486.1"/>
    </source>
</evidence>